<keyword evidence="1" id="KW-0732">Signal</keyword>
<evidence type="ECO:0008006" key="4">
    <source>
        <dbReference type="Google" id="ProtNLM"/>
    </source>
</evidence>
<keyword evidence="3" id="KW-1185">Reference proteome</keyword>
<protein>
    <recommendedName>
        <fullName evidence="4">Secretion system C-terminal sorting domain-containing protein</fullName>
    </recommendedName>
</protein>
<reference evidence="2 3" key="1">
    <citation type="journal article" date="2014" name="Int. J. Syst. Evol. Microbiol.">
        <title>Phaeodactylibacter xiamenensis gen. nov., sp. nov., a member of the family Saprospiraceae isolated from the marine alga Phaeodactylum tricornutum.</title>
        <authorList>
            <person name="Chen Z.Jr."/>
            <person name="Lei X."/>
            <person name="Lai Q."/>
            <person name="Li Y."/>
            <person name="Zhang B."/>
            <person name="Zhang J."/>
            <person name="Zhang H."/>
            <person name="Yang L."/>
            <person name="Zheng W."/>
            <person name="Tian Y."/>
            <person name="Yu Z."/>
            <person name="Xu H.Jr."/>
            <person name="Zheng T."/>
        </authorList>
    </citation>
    <scope>NUCLEOTIDE SEQUENCE [LARGE SCALE GENOMIC DNA]</scope>
    <source>
        <strain evidence="2 3">KD52</strain>
    </source>
</reference>
<evidence type="ECO:0000313" key="3">
    <source>
        <dbReference type="Proteomes" id="UP000029736"/>
    </source>
</evidence>
<dbReference type="RefSeq" id="WP_044229516.1">
    <property type="nucleotide sequence ID" value="NZ_JBKAGJ010000040.1"/>
</dbReference>
<sequence length="122" mass="13781">MMKWIKTGALASLFALITFAAQANTTDNSPMRLLSKVMPDQTLRIQLVNLQQQTATVELTDMNGKTLHRDLIKNHNGYARIYDLNEVEDGRYLLTAKQGDDEVIVVVRIKDGTIMTSDKTRK</sequence>
<organism evidence="2 3">
    <name type="scientific">Phaeodactylibacter xiamenensis</name>
    <dbReference type="NCBI Taxonomy" id="1524460"/>
    <lineage>
        <taxon>Bacteria</taxon>
        <taxon>Pseudomonadati</taxon>
        <taxon>Bacteroidota</taxon>
        <taxon>Saprospiria</taxon>
        <taxon>Saprospirales</taxon>
        <taxon>Haliscomenobacteraceae</taxon>
        <taxon>Phaeodactylibacter</taxon>
    </lineage>
</organism>
<dbReference type="Proteomes" id="UP000029736">
    <property type="component" value="Unassembled WGS sequence"/>
</dbReference>
<feature type="signal peptide" evidence="1">
    <location>
        <begin position="1"/>
        <end position="23"/>
    </location>
</feature>
<evidence type="ECO:0000256" key="1">
    <source>
        <dbReference type="SAM" id="SignalP"/>
    </source>
</evidence>
<dbReference type="AlphaFoldDB" id="A0A098RY50"/>
<accession>A0A098RY50</accession>
<proteinExistence type="predicted"/>
<dbReference type="OrthoDB" id="1495249at2"/>
<name>A0A098RY50_9BACT</name>
<feature type="chain" id="PRO_5001939563" description="Secretion system C-terminal sorting domain-containing protein" evidence="1">
    <location>
        <begin position="24"/>
        <end position="122"/>
    </location>
</feature>
<evidence type="ECO:0000313" key="2">
    <source>
        <dbReference type="EMBL" id="KGE85114.1"/>
    </source>
</evidence>
<comment type="caution">
    <text evidence="2">The sequence shown here is derived from an EMBL/GenBank/DDBJ whole genome shotgun (WGS) entry which is preliminary data.</text>
</comment>
<gene>
    <name evidence="2" type="ORF">IX84_29920</name>
</gene>
<dbReference type="EMBL" id="JPOS01000093">
    <property type="protein sequence ID" value="KGE85114.1"/>
    <property type="molecule type" value="Genomic_DNA"/>
</dbReference>